<dbReference type="AlphaFoldDB" id="A0AAD4J6Y1"/>
<dbReference type="SUPFAM" id="SSF52821">
    <property type="entry name" value="Rhodanese/Cell cycle control phosphatase"/>
    <property type="match status" value="1"/>
</dbReference>
<evidence type="ECO:0000256" key="2">
    <source>
        <dbReference type="SAM" id="Phobius"/>
    </source>
</evidence>
<protein>
    <submittedName>
        <fullName evidence="4">Rhodanese/Cell cycle control phosphatase superfamily protein</fullName>
    </submittedName>
</protein>
<comment type="caution">
    <text evidence="4">The sequence shown here is derived from an EMBL/GenBank/DDBJ whole genome shotgun (WGS) entry which is preliminary data.</text>
</comment>
<proteinExistence type="predicted"/>
<accession>A0AAD4J6Y1</accession>
<evidence type="ECO:0000259" key="3">
    <source>
        <dbReference type="PROSITE" id="PS50206"/>
    </source>
</evidence>
<feature type="region of interest" description="Disordered" evidence="1">
    <location>
        <begin position="285"/>
        <end position="346"/>
    </location>
</feature>
<dbReference type="InterPro" id="IPR036873">
    <property type="entry name" value="Rhodanese-like_dom_sf"/>
</dbReference>
<keyword evidence="2" id="KW-1133">Transmembrane helix</keyword>
<sequence>MESLSRCLSASPPLLNPQKSTPKTHVFLSNYTRICNPRLISFNSLQTLPTPTDETQTPYHTSNSTSTTTISPHNCSPNLSFLKPQFTLPFLGFTFPISCFASETTTLPTEDPGRINLESILVSIDNFFNRYPFFVATVVFIWLVVIPLTEEYLQKYKFISAFNAFKKLQDDPSAQLLDIRARKSIASLGSPNLKLLSKKAVQVEFREGDEDGFVKRVLENFGEPANTTLCILDNFDGVSMKVAELLVKNGFKEAYAIRGGIRGNKGWQEIQETLLPPSVHVYPKKRTKVPKQLDTNGGISRDENKDLSLNTGSPAADTGKIIKNDSVSPITKSKGVQKPQSPYPNV</sequence>
<dbReference type="PROSITE" id="PS50206">
    <property type="entry name" value="RHODANESE_3"/>
    <property type="match status" value="1"/>
</dbReference>
<evidence type="ECO:0000313" key="5">
    <source>
        <dbReference type="Proteomes" id="UP001190926"/>
    </source>
</evidence>
<dbReference type="PANTHER" id="PTHR47377">
    <property type="entry name" value="RHODANESE-LIKE DOMAIN-CONTAINING PROTEIN 4, CHLOROPLASTIC"/>
    <property type="match status" value="1"/>
</dbReference>
<feature type="transmembrane region" description="Helical" evidence="2">
    <location>
        <begin position="131"/>
        <end position="149"/>
    </location>
</feature>
<dbReference type="InterPro" id="IPR044240">
    <property type="entry name" value="STR4-like"/>
</dbReference>
<keyword evidence="2" id="KW-0472">Membrane</keyword>
<dbReference type="Proteomes" id="UP001190926">
    <property type="component" value="Unassembled WGS sequence"/>
</dbReference>
<organism evidence="4 5">
    <name type="scientific">Perilla frutescens var. hirtella</name>
    <name type="common">Perilla citriodora</name>
    <name type="synonym">Perilla setoyensis</name>
    <dbReference type="NCBI Taxonomy" id="608512"/>
    <lineage>
        <taxon>Eukaryota</taxon>
        <taxon>Viridiplantae</taxon>
        <taxon>Streptophyta</taxon>
        <taxon>Embryophyta</taxon>
        <taxon>Tracheophyta</taxon>
        <taxon>Spermatophyta</taxon>
        <taxon>Magnoliopsida</taxon>
        <taxon>eudicotyledons</taxon>
        <taxon>Gunneridae</taxon>
        <taxon>Pentapetalae</taxon>
        <taxon>asterids</taxon>
        <taxon>lamiids</taxon>
        <taxon>Lamiales</taxon>
        <taxon>Lamiaceae</taxon>
        <taxon>Nepetoideae</taxon>
        <taxon>Elsholtzieae</taxon>
        <taxon>Perilla</taxon>
    </lineage>
</organism>
<feature type="compositionally biased region" description="Low complexity" evidence="1">
    <location>
        <begin position="61"/>
        <end position="71"/>
    </location>
</feature>
<keyword evidence="2" id="KW-0812">Transmembrane</keyword>
<dbReference type="EMBL" id="SDAM02000126">
    <property type="protein sequence ID" value="KAH6828343.1"/>
    <property type="molecule type" value="Genomic_DNA"/>
</dbReference>
<dbReference type="CDD" id="cd00158">
    <property type="entry name" value="RHOD"/>
    <property type="match status" value="1"/>
</dbReference>
<gene>
    <name evidence="4" type="ORF">C2S53_014119</name>
</gene>
<feature type="domain" description="Rhodanese" evidence="3">
    <location>
        <begin position="170"/>
        <end position="276"/>
    </location>
</feature>
<dbReference type="InterPro" id="IPR001763">
    <property type="entry name" value="Rhodanese-like_dom"/>
</dbReference>
<keyword evidence="5" id="KW-1185">Reference proteome</keyword>
<dbReference type="PANTHER" id="PTHR47377:SF3">
    <property type="entry name" value="RHODANESE-LIKE DOMAIN-CONTAINING PROTEIN 4A, CHLOROPLASTIC"/>
    <property type="match status" value="1"/>
</dbReference>
<evidence type="ECO:0000313" key="4">
    <source>
        <dbReference type="EMBL" id="KAH6828343.1"/>
    </source>
</evidence>
<reference evidence="4 5" key="1">
    <citation type="journal article" date="2021" name="Nat. Commun.">
        <title>Incipient diploidization of the medicinal plant Perilla within 10,000 years.</title>
        <authorList>
            <person name="Zhang Y."/>
            <person name="Shen Q."/>
            <person name="Leng L."/>
            <person name="Zhang D."/>
            <person name="Chen S."/>
            <person name="Shi Y."/>
            <person name="Ning Z."/>
            <person name="Chen S."/>
        </authorList>
    </citation>
    <scope>NUCLEOTIDE SEQUENCE [LARGE SCALE GENOMIC DNA]</scope>
    <source>
        <strain evidence="5">cv. PC099</strain>
    </source>
</reference>
<feature type="compositionally biased region" description="Polar residues" evidence="1">
    <location>
        <begin position="51"/>
        <end position="60"/>
    </location>
</feature>
<feature type="region of interest" description="Disordered" evidence="1">
    <location>
        <begin position="51"/>
        <end position="71"/>
    </location>
</feature>
<name>A0AAD4J6Y1_PERFH</name>
<evidence type="ECO:0000256" key="1">
    <source>
        <dbReference type="SAM" id="MobiDB-lite"/>
    </source>
</evidence>
<dbReference type="Gene3D" id="3.40.250.10">
    <property type="entry name" value="Rhodanese-like domain"/>
    <property type="match status" value="1"/>
</dbReference>